<feature type="transmembrane region" description="Helical" evidence="8">
    <location>
        <begin position="226"/>
        <end position="243"/>
    </location>
</feature>
<keyword evidence="11" id="KW-1185">Reference proteome</keyword>
<gene>
    <name evidence="10" type="ORF">GCM10010994_47970</name>
</gene>
<feature type="transmembrane region" description="Helical" evidence="8">
    <location>
        <begin position="131"/>
        <end position="154"/>
    </location>
</feature>
<keyword evidence="3" id="KW-1003">Cell membrane</keyword>
<keyword evidence="5 8" id="KW-1133">Transmembrane helix</keyword>
<dbReference type="GO" id="GO:0005886">
    <property type="term" value="C:plasma membrane"/>
    <property type="evidence" value="ECO:0007669"/>
    <property type="project" value="UniProtKB-SubCell"/>
</dbReference>
<dbReference type="GO" id="GO:0022857">
    <property type="term" value="F:transmembrane transporter activity"/>
    <property type="evidence" value="ECO:0007669"/>
    <property type="project" value="InterPro"/>
</dbReference>
<keyword evidence="4 8" id="KW-0812">Transmembrane</keyword>
<evidence type="ECO:0000256" key="1">
    <source>
        <dbReference type="ARBA" id="ARBA00004651"/>
    </source>
</evidence>
<comment type="caution">
    <text evidence="10">The sequence shown here is derived from an EMBL/GenBank/DDBJ whole genome shotgun (WGS) entry which is preliminary data.</text>
</comment>
<dbReference type="Pfam" id="PF04632">
    <property type="entry name" value="FUSC"/>
    <property type="match status" value="1"/>
</dbReference>
<sequence>MTWAPRHGLTTAAGVVLAVLLALTAELPDPWWAAISAWMVANPDRRAILPKSVLRIVGTLAGCALGYGLSMLLGGQPFLILVAIFICGSLGMRGRFTSPYAYAWVLFAITSMMMLLASLNQRDGLLEFAVARALEIVCGVIGALIAGLVLGVSGEGPAPAAAPPASGGDHDFDLDRVAAIGGLIGVVIAIVWDAMAMQSATQIAITSYVIIDRDLGTSRVRAQQRIGGCLLGAALGLLVVGFGPVSVLFWVWALGAGIFFFSSLHLGGGAHAYVGTQAGIAYIIALITGPGYPTDILSVVERLAGILIGVALAIALAYALAPKRRVQVEGR</sequence>
<evidence type="ECO:0000256" key="7">
    <source>
        <dbReference type="ARBA" id="ARBA00043993"/>
    </source>
</evidence>
<dbReference type="PANTHER" id="PTHR30509">
    <property type="entry name" value="P-HYDROXYBENZOIC ACID EFFLUX PUMP SUBUNIT-RELATED"/>
    <property type="match status" value="1"/>
</dbReference>
<dbReference type="InterPro" id="IPR049453">
    <property type="entry name" value="Memb_transporter_dom"/>
</dbReference>
<keyword evidence="6 8" id="KW-0472">Membrane</keyword>
<evidence type="ECO:0000256" key="3">
    <source>
        <dbReference type="ARBA" id="ARBA00022475"/>
    </source>
</evidence>
<feature type="transmembrane region" description="Helical" evidence="8">
    <location>
        <begin position="100"/>
        <end position="119"/>
    </location>
</feature>
<protein>
    <recommendedName>
        <fullName evidence="9">Integral membrane bound transporter domain-containing protein</fullName>
    </recommendedName>
</protein>
<evidence type="ECO:0000256" key="8">
    <source>
        <dbReference type="SAM" id="Phobius"/>
    </source>
</evidence>
<proteinExistence type="inferred from homology"/>
<name>A0A916XML2_9HYPH</name>
<accession>A0A916XML2</accession>
<reference evidence="10" key="2">
    <citation type="submission" date="2020-09" db="EMBL/GenBank/DDBJ databases">
        <authorList>
            <person name="Sun Q."/>
            <person name="Zhou Y."/>
        </authorList>
    </citation>
    <scope>NUCLEOTIDE SEQUENCE</scope>
    <source>
        <strain evidence="10">CGMCC 1.12919</strain>
    </source>
</reference>
<evidence type="ECO:0000259" key="9">
    <source>
        <dbReference type="Pfam" id="PF13515"/>
    </source>
</evidence>
<dbReference type="AlphaFoldDB" id="A0A916XML2"/>
<dbReference type="InterPro" id="IPR006726">
    <property type="entry name" value="PHBA_efflux_AaeB/fusaric-R"/>
</dbReference>
<dbReference type="EMBL" id="BMGG01000009">
    <property type="protein sequence ID" value="GGC84458.1"/>
    <property type="molecule type" value="Genomic_DNA"/>
</dbReference>
<dbReference type="Proteomes" id="UP000637002">
    <property type="component" value="Unassembled WGS sequence"/>
</dbReference>
<keyword evidence="2" id="KW-0813">Transport</keyword>
<dbReference type="RefSeq" id="WP_188611711.1">
    <property type="nucleotide sequence ID" value="NZ_BMGG01000009.1"/>
</dbReference>
<feature type="transmembrane region" description="Helical" evidence="8">
    <location>
        <begin position="304"/>
        <end position="321"/>
    </location>
</feature>
<dbReference type="Pfam" id="PF13515">
    <property type="entry name" value="FUSC_2"/>
    <property type="match status" value="1"/>
</dbReference>
<feature type="transmembrane region" description="Helical" evidence="8">
    <location>
        <begin position="273"/>
        <end position="292"/>
    </location>
</feature>
<evidence type="ECO:0000256" key="6">
    <source>
        <dbReference type="ARBA" id="ARBA00023136"/>
    </source>
</evidence>
<evidence type="ECO:0000256" key="5">
    <source>
        <dbReference type="ARBA" id="ARBA00022989"/>
    </source>
</evidence>
<organism evidence="10 11">
    <name type="scientific">Chelatococcus reniformis</name>
    <dbReference type="NCBI Taxonomy" id="1494448"/>
    <lineage>
        <taxon>Bacteria</taxon>
        <taxon>Pseudomonadati</taxon>
        <taxon>Pseudomonadota</taxon>
        <taxon>Alphaproteobacteria</taxon>
        <taxon>Hyphomicrobiales</taxon>
        <taxon>Chelatococcaceae</taxon>
        <taxon>Chelatococcus</taxon>
    </lineage>
</organism>
<evidence type="ECO:0000313" key="11">
    <source>
        <dbReference type="Proteomes" id="UP000637002"/>
    </source>
</evidence>
<comment type="subcellular location">
    <subcellularLocation>
        <location evidence="1">Cell membrane</location>
        <topology evidence="1">Multi-pass membrane protein</topology>
    </subcellularLocation>
</comment>
<feature type="domain" description="Integral membrane bound transporter" evidence="9">
    <location>
        <begin position="190"/>
        <end position="315"/>
    </location>
</feature>
<feature type="transmembrane region" description="Helical" evidence="8">
    <location>
        <begin position="174"/>
        <end position="192"/>
    </location>
</feature>
<evidence type="ECO:0000256" key="2">
    <source>
        <dbReference type="ARBA" id="ARBA00022448"/>
    </source>
</evidence>
<dbReference type="PANTHER" id="PTHR30509:SF9">
    <property type="entry name" value="MULTIDRUG RESISTANCE PROTEIN MDTO"/>
    <property type="match status" value="1"/>
</dbReference>
<evidence type="ECO:0000256" key="4">
    <source>
        <dbReference type="ARBA" id="ARBA00022692"/>
    </source>
</evidence>
<comment type="similarity">
    <text evidence="7">Belongs to the YccS/YhfK family.</text>
</comment>
<evidence type="ECO:0000313" key="10">
    <source>
        <dbReference type="EMBL" id="GGC84458.1"/>
    </source>
</evidence>
<reference evidence="10" key="1">
    <citation type="journal article" date="2014" name="Int. J. Syst. Evol. Microbiol.">
        <title>Complete genome sequence of Corynebacterium casei LMG S-19264T (=DSM 44701T), isolated from a smear-ripened cheese.</title>
        <authorList>
            <consortium name="US DOE Joint Genome Institute (JGI-PGF)"/>
            <person name="Walter F."/>
            <person name="Albersmeier A."/>
            <person name="Kalinowski J."/>
            <person name="Ruckert C."/>
        </authorList>
    </citation>
    <scope>NUCLEOTIDE SEQUENCE</scope>
    <source>
        <strain evidence="10">CGMCC 1.12919</strain>
    </source>
</reference>